<dbReference type="AlphaFoldDB" id="A0AAE3F5P6"/>
<dbReference type="InterPro" id="IPR036890">
    <property type="entry name" value="HATPase_C_sf"/>
</dbReference>
<gene>
    <name evidence="2" type="ORF">L0N21_17515</name>
</gene>
<accession>A0AAE3F5P6</accession>
<name>A0AAE3F5P6_9FIRM</name>
<dbReference type="EMBL" id="JAKNFS010000039">
    <property type="protein sequence ID" value="MCG4767281.1"/>
    <property type="molecule type" value="Genomic_DNA"/>
</dbReference>
<evidence type="ECO:0000313" key="2">
    <source>
        <dbReference type="EMBL" id="MCG4767281.1"/>
    </source>
</evidence>
<dbReference type="InterPro" id="IPR058987">
    <property type="entry name" value="MPN635_N"/>
</dbReference>
<dbReference type="Gene3D" id="3.30.565.10">
    <property type="entry name" value="Histidine kinase-like ATPase, C-terminal domain"/>
    <property type="match status" value="1"/>
</dbReference>
<proteinExistence type="predicted"/>
<dbReference type="Pfam" id="PF25856">
    <property type="entry name" value="MPN635_N"/>
    <property type="match status" value="1"/>
</dbReference>
<reference evidence="2" key="1">
    <citation type="submission" date="2022-01" db="EMBL/GenBank/DDBJ databases">
        <title>Collection of gut derived symbiotic bacterial strains cultured from healthy donors.</title>
        <authorList>
            <person name="Lin H."/>
            <person name="Kohout C."/>
            <person name="Waligurski E."/>
            <person name="Pamer E.G."/>
        </authorList>
    </citation>
    <scope>NUCLEOTIDE SEQUENCE</scope>
    <source>
        <strain evidence="2">DFI.5.49</strain>
    </source>
</reference>
<organism evidence="2 3">
    <name type="scientific">Fusicatenibacter saccharivorans</name>
    <dbReference type="NCBI Taxonomy" id="1150298"/>
    <lineage>
        <taxon>Bacteria</taxon>
        <taxon>Bacillati</taxon>
        <taxon>Bacillota</taxon>
        <taxon>Clostridia</taxon>
        <taxon>Lachnospirales</taxon>
        <taxon>Lachnospiraceae</taxon>
        <taxon>Fusicatenibacter</taxon>
    </lineage>
</organism>
<feature type="domain" description="MPN635 N-terminal" evidence="1">
    <location>
        <begin position="150"/>
        <end position="242"/>
    </location>
</feature>
<dbReference type="RefSeq" id="WP_118700250.1">
    <property type="nucleotide sequence ID" value="NZ_JAKNFS010000039.1"/>
</dbReference>
<sequence length="457" mass="51627">MVKEFDLNIEKILENWEVYHAIREIIANALDEQKLTGTKDISIRKENGIWHITDYGRGLNYHHLTQNENDEKLSAEGLIGKFGVGLKDSLAVFYRNGIHVTIRSCYGVITLKQMKKAGFDDVMTLHAEISDPDDLNMVGTDVSLNGCTDKDIEKAKNLFLCFSNENVLEDTGFGAVLEKPIHENAGIYIHGVKVAEESNFLFSYNITNLPNKLRKALNRERDNVGRAAYTDSIKNIVKSVEDEVVLRAYMHDLEQVTKGSGHDEMNWIDVQLYVLEQLSRKNDKLLFITGDEAVKRRAEVSDAQDEGYQVFIIPDKLKEKAKSIRTVMTLEKYNQSKNNAFSGNALNISDLTPAEQEVYNMIPEILAFMNGLPGVIASVKISEELYTDEKKTITLGLWDAKTRTIWIRRSQLSSIESFAGTLIHECTHAASRCGDVSRAFETALTENLGRQAAYYLR</sequence>
<evidence type="ECO:0000313" key="3">
    <source>
        <dbReference type="Proteomes" id="UP001199915"/>
    </source>
</evidence>
<protein>
    <recommendedName>
        <fullName evidence="1">MPN635 N-terminal domain-containing protein</fullName>
    </recommendedName>
</protein>
<evidence type="ECO:0000259" key="1">
    <source>
        <dbReference type="Pfam" id="PF25856"/>
    </source>
</evidence>
<comment type="caution">
    <text evidence="2">The sequence shown here is derived from an EMBL/GenBank/DDBJ whole genome shotgun (WGS) entry which is preliminary data.</text>
</comment>
<dbReference type="SUPFAM" id="SSF55874">
    <property type="entry name" value="ATPase domain of HSP90 chaperone/DNA topoisomerase II/histidine kinase"/>
    <property type="match status" value="1"/>
</dbReference>
<dbReference type="Proteomes" id="UP001199915">
    <property type="component" value="Unassembled WGS sequence"/>
</dbReference>